<dbReference type="Proteomes" id="UP000195437">
    <property type="component" value="Chromosome"/>
</dbReference>
<dbReference type="EMBL" id="CP021434">
    <property type="protein sequence ID" value="ARU61536.1"/>
    <property type="molecule type" value="Genomic_DNA"/>
</dbReference>
<proteinExistence type="predicted"/>
<keyword evidence="2" id="KW-1185">Reference proteome</keyword>
<dbReference type="KEGG" id="tum:CBW65_11335"/>
<gene>
    <name evidence="1" type="ORF">CBW65_11335</name>
</gene>
<sequence>MKQYQKMVVIFVDLLGTENNVKFEDKLFIHRIFHSEAKQNESRNLENVVYDRKVYSFSDCAYFFYYYKDGIEESRKDDMKLLQIAMHNTALSLLRILNSGYLVRGGIMLGDAYFDELGFFGPAVEVAYKLESKYAKVPIVALQPELGQRFSSWELSQTNMELVELLMTGRPKLVEQFEEKYFLNMFYQLEAFNPSLHLETEEIEINCLKKKLFEVISRDKVKCAENADVMLKLNWMEEYVKTKRNYLRHDIVGNGFSGIVSDE</sequence>
<name>A0A1Y0INX6_9BACL</name>
<protein>
    <recommendedName>
        <fullName evidence="3">Guanylate cyclase domain-containing protein</fullName>
    </recommendedName>
</protein>
<dbReference type="AlphaFoldDB" id="A0A1Y0INX6"/>
<dbReference type="OrthoDB" id="254488at2"/>
<evidence type="ECO:0000313" key="1">
    <source>
        <dbReference type="EMBL" id="ARU61536.1"/>
    </source>
</evidence>
<accession>A0A1Y0INX6</accession>
<reference evidence="2" key="1">
    <citation type="submission" date="2017-05" db="EMBL/GenBank/DDBJ databases">
        <authorList>
            <person name="Sung H."/>
        </authorList>
    </citation>
    <scope>NUCLEOTIDE SEQUENCE [LARGE SCALE GENOMIC DNA]</scope>
    <source>
        <strain evidence="2">AR23208</strain>
    </source>
</reference>
<evidence type="ECO:0008006" key="3">
    <source>
        <dbReference type="Google" id="ProtNLM"/>
    </source>
</evidence>
<dbReference type="RefSeq" id="WP_087456914.1">
    <property type="nucleotide sequence ID" value="NZ_CP021434.1"/>
</dbReference>
<evidence type="ECO:0000313" key="2">
    <source>
        <dbReference type="Proteomes" id="UP000195437"/>
    </source>
</evidence>
<organism evidence="1 2">
    <name type="scientific">Tumebacillus avium</name>
    <dbReference type="NCBI Taxonomy" id="1903704"/>
    <lineage>
        <taxon>Bacteria</taxon>
        <taxon>Bacillati</taxon>
        <taxon>Bacillota</taxon>
        <taxon>Bacilli</taxon>
        <taxon>Bacillales</taxon>
        <taxon>Alicyclobacillaceae</taxon>
        <taxon>Tumebacillus</taxon>
    </lineage>
</organism>